<keyword evidence="3 6" id="KW-0378">Hydrolase</keyword>
<dbReference type="Proteomes" id="UP000236454">
    <property type="component" value="Unassembled WGS sequence"/>
</dbReference>
<keyword evidence="10" id="KW-1185">Reference proteome</keyword>
<dbReference type="GO" id="GO:0051603">
    <property type="term" value="P:proteolysis involved in protein catabolic process"/>
    <property type="evidence" value="ECO:0007669"/>
    <property type="project" value="TreeGrafter"/>
</dbReference>
<protein>
    <submittedName>
        <fullName evidence="9">Peptidase family M48</fullName>
    </submittedName>
</protein>
<evidence type="ECO:0000256" key="1">
    <source>
        <dbReference type="ARBA" id="ARBA00022670"/>
    </source>
</evidence>
<comment type="cofactor">
    <cofactor evidence="6">
        <name>Zn(2+)</name>
        <dbReference type="ChEBI" id="CHEBI:29105"/>
    </cofactor>
    <text evidence="6">Binds 1 zinc ion per subunit.</text>
</comment>
<name>A0A1I6ZWG7_9FLAO</name>
<dbReference type="GO" id="GO:0046872">
    <property type="term" value="F:metal ion binding"/>
    <property type="evidence" value="ECO:0007669"/>
    <property type="project" value="UniProtKB-KW"/>
</dbReference>
<accession>A0A1I6ZWG7</accession>
<evidence type="ECO:0000256" key="4">
    <source>
        <dbReference type="ARBA" id="ARBA00022833"/>
    </source>
</evidence>
<keyword evidence="2" id="KW-0479">Metal-binding</keyword>
<keyword evidence="4 6" id="KW-0862">Zinc</keyword>
<dbReference type="RefSeq" id="WP_090248200.1">
    <property type="nucleotide sequence ID" value="NZ_FPAS01000002.1"/>
</dbReference>
<dbReference type="GO" id="GO:0016020">
    <property type="term" value="C:membrane"/>
    <property type="evidence" value="ECO:0007669"/>
    <property type="project" value="TreeGrafter"/>
</dbReference>
<keyword evidence="5 6" id="KW-0482">Metalloprotease</keyword>
<dbReference type="OrthoDB" id="9810445at2"/>
<dbReference type="AlphaFoldDB" id="A0A1I6ZWG7"/>
<dbReference type="PANTHER" id="PTHR22726:SF1">
    <property type="entry name" value="METALLOENDOPEPTIDASE OMA1, MITOCHONDRIAL"/>
    <property type="match status" value="1"/>
</dbReference>
<keyword evidence="1 6" id="KW-0645">Protease</keyword>
<sequence length="264" mass="28978">MKRFLKNTIAISTVALTLSACGTSGGGINLFTVDQDKELGAQVAAEIDGNPAEYPVLDSASNPKPYQYLYKMRDKILNSGAVTHKNEFGWRLRIIHDDNTLNAFCTPGGYIYVYTGLMKYLDSEDQLAGVMGHEIGHADLRHSTRQMTKLHGIDFLLNVIAGDRQAIKQVTAGLIGLKFSRSHETEADEASVKYLCPTDYNAAGGASFFEKLQAEGAGGTPEFLSTHPSPTNRIEDFYNTKTTLGCSGEKTYETEYKRMLSTLP</sequence>
<comment type="similarity">
    <text evidence="6">Belongs to the peptidase M48 family.</text>
</comment>
<evidence type="ECO:0000313" key="9">
    <source>
        <dbReference type="EMBL" id="SFT66986.1"/>
    </source>
</evidence>
<dbReference type="Gene3D" id="3.30.2010.10">
    <property type="entry name" value="Metalloproteases ('zincins'), catalytic domain"/>
    <property type="match status" value="1"/>
</dbReference>
<evidence type="ECO:0000256" key="6">
    <source>
        <dbReference type="RuleBase" id="RU003983"/>
    </source>
</evidence>
<feature type="chain" id="PRO_5014983972" evidence="7">
    <location>
        <begin position="21"/>
        <end position="264"/>
    </location>
</feature>
<dbReference type="PROSITE" id="PS51257">
    <property type="entry name" value="PROKAR_LIPOPROTEIN"/>
    <property type="match status" value="1"/>
</dbReference>
<keyword evidence="7" id="KW-0732">Signal</keyword>
<evidence type="ECO:0000256" key="5">
    <source>
        <dbReference type="ARBA" id="ARBA00023049"/>
    </source>
</evidence>
<dbReference type="InterPro" id="IPR051156">
    <property type="entry name" value="Mito/Outer_Membr_Metalloprot"/>
</dbReference>
<evidence type="ECO:0000256" key="3">
    <source>
        <dbReference type="ARBA" id="ARBA00022801"/>
    </source>
</evidence>
<evidence type="ECO:0000313" key="10">
    <source>
        <dbReference type="Proteomes" id="UP000236454"/>
    </source>
</evidence>
<evidence type="ECO:0000256" key="2">
    <source>
        <dbReference type="ARBA" id="ARBA00022723"/>
    </source>
</evidence>
<feature type="signal peptide" evidence="7">
    <location>
        <begin position="1"/>
        <end position="20"/>
    </location>
</feature>
<dbReference type="PANTHER" id="PTHR22726">
    <property type="entry name" value="METALLOENDOPEPTIDASE OMA1"/>
    <property type="match status" value="1"/>
</dbReference>
<evidence type="ECO:0000259" key="8">
    <source>
        <dbReference type="Pfam" id="PF01435"/>
    </source>
</evidence>
<reference evidence="9 10" key="1">
    <citation type="submission" date="2016-10" db="EMBL/GenBank/DDBJ databases">
        <authorList>
            <person name="de Groot N.N."/>
        </authorList>
    </citation>
    <scope>NUCLEOTIDE SEQUENCE [LARGE SCALE GENOMIC DNA]</scope>
    <source>
        <strain evidence="9 10">CGMCC 1.7005</strain>
    </source>
</reference>
<organism evidence="9 10">
    <name type="scientific">Lishizhenia tianjinensis</name>
    <dbReference type="NCBI Taxonomy" id="477690"/>
    <lineage>
        <taxon>Bacteria</taxon>
        <taxon>Pseudomonadati</taxon>
        <taxon>Bacteroidota</taxon>
        <taxon>Flavobacteriia</taxon>
        <taxon>Flavobacteriales</taxon>
        <taxon>Crocinitomicaceae</taxon>
        <taxon>Lishizhenia</taxon>
    </lineage>
</organism>
<evidence type="ECO:0000256" key="7">
    <source>
        <dbReference type="SAM" id="SignalP"/>
    </source>
</evidence>
<proteinExistence type="inferred from homology"/>
<dbReference type="GO" id="GO:0004222">
    <property type="term" value="F:metalloendopeptidase activity"/>
    <property type="evidence" value="ECO:0007669"/>
    <property type="project" value="InterPro"/>
</dbReference>
<dbReference type="InterPro" id="IPR001915">
    <property type="entry name" value="Peptidase_M48"/>
</dbReference>
<feature type="domain" description="Peptidase M48" evidence="8">
    <location>
        <begin position="75"/>
        <end position="236"/>
    </location>
</feature>
<dbReference type="Pfam" id="PF01435">
    <property type="entry name" value="Peptidase_M48"/>
    <property type="match status" value="1"/>
</dbReference>
<gene>
    <name evidence="9" type="ORF">SAMN05216474_1672</name>
</gene>
<dbReference type="STRING" id="477690.SAMN05216474_1672"/>
<dbReference type="EMBL" id="FPAS01000002">
    <property type="protein sequence ID" value="SFT66986.1"/>
    <property type="molecule type" value="Genomic_DNA"/>
</dbReference>